<organism evidence="2 3">
    <name type="scientific">Brachionus plicatilis</name>
    <name type="common">Marine rotifer</name>
    <name type="synonym">Brachionus muelleri</name>
    <dbReference type="NCBI Taxonomy" id="10195"/>
    <lineage>
        <taxon>Eukaryota</taxon>
        <taxon>Metazoa</taxon>
        <taxon>Spiralia</taxon>
        <taxon>Gnathifera</taxon>
        <taxon>Rotifera</taxon>
        <taxon>Eurotatoria</taxon>
        <taxon>Monogononta</taxon>
        <taxon>Pseudotrocha</taxon>
        <taxon>Ploima</taxon>
        <taxon>Brachionidae</taxon>
        <taxon>Brachionus</taxon>
    </lineage>
</organism>
<proteinExistence type="predicted"/>
<dbReference type="Proteomes" id="UP000276133">
    <property type="component" value="Unassembled WGS sequence"/>
</dbReference>
<dbReference type="AlphaFoldDB" id="A0A3M7PHJ9"/>
<gene>
    <name evidence="2" type="ORF">BpHYR1_020696</name>
</gene>
<evidence type="ECO:0000256" key="1">
    <source>
        <dbReference type="SAM" id="SignalP"/>
    </source>
</evidence>
<dbReference type="OrthoDB" id="10509012at2759"/>
<comment type="caution">
    <text evidence="2">The sequence shown here is derived from an EMBL/GenBank/DDBJ whole genome shotgun (WGS) entry which is preliminary data.</text>
</comment>
<name>A0A3M7PHJ9_BRAPC</name>
<keyword evidence="3" id="KW-1185">Reference proteome</keyword>
<reference evidence="2 3" key="1">
    <citation type="journal article" date="2018" name="Sci. Rep.">
        <title>Genomic signatures of local adaptation to the degree of environmental predictability in rotifers.</title>
        <authorList>
            <person name="Franch-Gras L."/>
            <person name="Hahn C."/>
            <person name="Garcia-Roger E.M."/>
            <person name="Carmona M.J."/>
            <person name="Serra M."/>
            <person name="Gomez A."/>
        </authorList>
    </citation>
    <scope>NUCLEOTIDE SEQUENCE [LARGE SCALE GENOMIC DNA]</scope>
    <source>
        <strain evidence="2">HYR1</strain>
    </source>
</reference>
<feature type="signal peptide" evidence="1">
    <location>
        <begin position="1"/>
        <end position="21"/>
    </location>
</feature>
<evidence type="ECO:0000313" key="2">
    <source>
        <dbReference type="EMBL" id="RMZ98194.1"/>
    </source>
</evidence>
<accession>A0A3M7PHJ9</accession>
<evidence type="ECO:0000313" key="3">
    <source>
        <dbReference type="Proteomes" id="UP000276133"/>
    </source>
</evidence>
<sequence length="135" mass="15290">MASKRILIFSLVLLLVNGILSSPISSSEESNAAVPKSNDQIDFSSDELAQFLAENENYSGDDSSLMYEDDDSYLMKKSAPRRIFIGKRFLPRFFSDKPNFRSFSPGLNDVFSKRNGIHRIFIGKRGDIKRIFIGK</sequence>
<keyword evidence="1" id="KW-0732">Signal</keyword>
<feature type="chain" id="PRO_5017969057" evidence="1">
    <location>
        <begin position="22"/>
        <end position="135"/>
    </location>
</feature>
<protein>
    <submittedName>
        <fullName evidence="2">Uncharacterized protein</fullName>
    </submittedName>
</protein>
<dbReference type="EMBL" id="REGN01010922">
    <property type="protein sequence ID" value="RMZ98194.1"/>
    <property type="molecule type" value="Genomic_DNA"/>
</dbReference>